<dbReference type="EMBL" id="CAACVR010000004">
    <property type="protein sequence ID" value="VEU20463.1"/>
    <property type="molecule type" value="Genomic_DNA"/>
</dbReference>
<protein>
    <submittedName>
        <fullName evidence="3">DEKNAAC101280</fullName>
    </submittedName>
</protein>
<accession>A0A448YI14</accession>
<evidence type="ECO:0000256" key="1">
    <source>
        <dbReference type="SAM" id="MobiDB-lite"/>
    </source>
</evidence>
<feature type="compositionally biased region" description="Polar residues" evidence="1">
    <location>
        <begin position="164"/>
        <end position="178"/>
    </location>
</feature>
<sequence>MQFNADLRDASSSSVLFSLFNNQMDYSSPEMTSEDLSKMSRTEREASTVSTDLSAFNMLQAGPRTSSVIQNDTVEYYATDFNRLNQSHLQKQPLVTEEDAYTTNYADQVLSIMPPFMDDNTASNTAKMFPPATACTPLFNGSGENTGSLYIRKSVSDLSQMSSECSETSDSVRTSTCSERIPPRGSQTNSNYVLMRGVSGGGFANKPPLLRPEDEGYEFVKCKLSTLNASYDAICAPVWTFKERSEMRRIVRIEREQDRDGVTARFSIVDTTTDSSISKDDDALEVSCLLCACPKSDTDNAEFRYYITSVEVVKIVELLIGGTSRKSKESRRKERGRVRSNLVQFWSKKSINSKRSSEKSTRGHARTEADFKRELAQRIMAYTTRKPRGFDKDVRILEWVKLVPALNRAMQSYYVRMPKR</sequence>
<feature type="region of interest" description="Disordered" evidence="1">
    <location>
        <begin position="164"/>
        <end position="192"/>
    </location>
</feature>
<feature type="domain" description="DUF7082" evidence="2">
    <location>
        <begin position="237"/>
        <end position="408"/>
    </location>
</feature>
<dbReference type="Proteomes" id="UP000290900">
    <property type="component" value="Unassembled WGS sequence"/>
</dbReference>
<proteinExistence type="predicted"/>
<name>A0A448YI14_BRENA</name>
<reference evidence="3 4" key="1">
    <citation type="submission" date="2018-12" db="EMBL/GenBank/DDBJ databases">
        <authorList>
            <person name="Tiukova I."/>
            <person name="Dainat J."/>
        </authorList>
    </citation>
    <scope>NUCLEOTIDE SEQUENCE [LARGE SCALE GENOMIC DNA]</scope>
</reference>
<dbReference type="Pfam" id="PF23305">
    <property type="entry name" value="DUF7082"/>
    <property type="match status" value="1"/>
</dbReference>
<evidence type="ECO:0000313" key="3">
    <source>
        <dbReference type="EMBL" id="VEU20463.1"/>
    </source>
</evidence>
<gene>
    <name evidence="3" type="ORF">BRENAR_LOCUS1198</name>
</gene>
<evidence type="ECO:0000313" key="4">
    <source>
        <dbReference type="Proteomes" id="UP000290900"/>
    </source>
</evidence>
<evidence type="ECO:0000259" key="2">
    <source>
        <dbReference type="Pfam" id="PF23305"/>
    </source>
</evidence>
<dbReference type="STRING" id="13370.A0A448YI14"/>
<dbReference type="AlphaFoldDB" id="A0A448YI14"/>
<dbReference type="InterPro" id="IPR055509">
    <property type="entry name" value="DUF7082"/>
</dbReference>
<dbReference type="InParanoid" id="A0A448YI14"/>
<keyword evidence="4" id="KW-1185">Reference proteome</keyword>
<dbReference type="OrthoDB" id="1751210at2759"/>
<organism evidence="3 4">
    <name type="scientific">Brettanomyces naardenensis</name>
    <name type="common">Yeast</name>
    <dbReference type="NCBI Taxonomy" id="13370"/>
    <lineage>
        <taxon>Eukaryota</taxon>
        <taxon>Fungi</taxon>
        <taxon>Dikarya</taxon>
        <taxon>Ascomycota</taxon>
        <taxon>Saccharomycotina</taxon>
        <taxon>Pichiomycetes</taxon>
        <taxon>Pichiales</taxon>
        <taxon>Pichiaceae</taxon>
        <taxon>Brettanomyces</taxon>
    </lineage>
</organism>